<feature type="compositionally biased region" description="Low complexity" evidence="1">
    <location>
        <begin position="128"/>
        <end position="142"/>
    </location>
</feature>
<dbReference type="EMBL" id="SWFT01000158">
    <property type="protein sequence ID" value="KAA8897327.1"/>
    <property type="molecule type" value="Genomic_DNA"/>
</dbReference>
<protein>
    <submittedName>
        <fullName evidence="2">Uncharacterized protein</fullName>
    </submittedName>
</protein>
<evidence type="ECO:0000256" key="1">
    <source>
        <dbReference type="SAM" id="MobiDB-lite"/>
    </source>
</evidence>
<proteinExistence type="predicted"/>
<feature type="compositionally biased region" description="Polar residues" evidence="1">
    <location>
        <begin position="387"/>
        <end position="412"/>
    </location>
</feature>
<reference evidence="2 3" key="1">
    <citation type="submission" date="2019-07" db="EMBL/GenBank/DDBJ databases">
        <title>Genome assembly of two rare yeast pathogens: Diutina rugosa and Trichomonascus ciferrii.</title>
        <authorList>
            <person name="Mixao V."/>
            <person name="Saus E."/>
            <person name="Hansen A."/>
            <person name="Lass-Flor C."/>
            <person name="Gabaldon T."/>
        </authorList>
    </citation>
    <scope>NUCLEOTIDE SEQUENCE [LARGE SCALE GENOMIC DNA]</scope>
    <source>
        <strain evidence="2 3">CBS 613</strain>
    </source>
</reference>
<feature type="compositionally biased region" description="Basic and acidic residues" evidence="1">
    <location>
        <begin position="429"/>
        <end position="450"/>
    </location>
</feature>
<evidence type="ECO:0000313" key="2">
    <source>
        <dbReference type="EMBL" id="KAA8897327.1"/>
    </source>
</evidence>
<organism evidence="2 3">
    <name type="scientific">Diutina rugosa</name>
    <name type="common">Yeast</name>
    <name type="synonym">Candida rugosa</name>
    <dbReference type="NCBI Taxonomy" id="5481"/>
    <lineage>
        <taxon>Eukaryota</taxon>
        <taxon>Fungi</taxon>
        <taxon>Dikarya</taxon>
        <taxon>Ascomycota</taxon>
        <taxon>Saccharomycotina</taxon>
        <taxon>Pichiomycetes</taxon>
        <taxon>Debaryomycetaceae</taxon>
        <taxon>Diutina</taxon>
    </lineage>
</organism>
<dbReference type="AlphaFoldDB" id="A0A642UGG5"/>
<sequence length="519" mass="56198">MARKVKAVSADDDSRVNSPGRTITEISDVTEDEAIPVLASSRARSATPQAGAARKLRGSRAYGGLKKNKVIEDSDENDSPTASTPMDKFINFPERKGGKVKKLDEHSDSDSDFTPIEGNATNIEEKVTTSTPKKPKTGSFPSEPKAKAFLKLVTSPDTSEESKREACSQLTALMFEKNPTQAFATPVAGALVDMINNNPSVGLADDLLDVTSALAQRRSIANAPEDSRQKLIAWVMCQPDPLSHKSASVVSLLWDVVPDDVKATLMNPEVEVSPFVAYSIVPRLLDHWVEFSSPIGISRIVKVLTVASMETRWNSVELLERYGHKVPQSSWSAIKDSLTAVTAPTEPAVPSTTPKIVPTGVAAAPRSGESVGTIRVQPPVLDESAPRVTSSTPVATPSGPTATTRNPFTNMSADRASSPIPPSPSPEEITSKSDREHIQDSQHTSEDNAKSTKRSASVQDSEYQIKRAREEPPRAFRGFCDTITSSKFYFIMADHRKLEELFGQLYGGDNDNDAISDLH</sequence>
<dbReference type="VEuPathDB" id="FungiDB:DIURU_005304"/>
<feature type="region of interest" description="Disordered" evidence="1">
    <location>
        <begin position="40"/>
        <end position="117"/>
    </location>
</feature>
<feature type="region of interest" description="Disordered" evidence="1">
    <location>
        <begin position="124"/>
        <end position="143"/>
    </location>
</feature>
<keyword evidence="3" id="KW-1185">Reference proteome</keyword>
<feature type="compositionally biased region" description="Basic and acidic residues" evidence="1">
    <location>
        <begin position="93"/>
        <end position="109"/>
    </location>
</feature>
<dbReference type="RefSeq" id="XP_034009928.1">
    <property type="nucleotide sequence ID" value="XM_034158272.1"/>
</dbReference>
<gene>
    <name evidence="2" type="ORF">DIURU_005304</name>
</gene>
<comment type="caution">
    <text evidence="2">The sequence shown here is derived from an EMBL/GenBank/DDBJ whole genome shotgun (WGS) entry which is preliminary data.</text>
</comment>
<feature type="region of interest" description="Disordered" evidence="1">
    <location>
        <begin position="1"/>
        <end position="20"/>
    </location>
</feature>
<accession>A0A642UGG5</accession>
<dbReference type="GeneID" id="54783955"/>
<dbReference type="Proteomes" id="UP000449547">
    <property type="component" value="Unassembled WGS sequence"/>
</dbReference>
<evidence type="ECO:0000313" key="3">
    <source>
        <dbReference type="Proteomes" id="UP000449547"/>
    </source>
</evidence>
<feature type="region of interest" description="Disordered" evidence="1">
    <location>
        <begin position="344"/>
        <end position="470"/>
    </location>
</feature>
<name>A0A642UGG5_DIURU</name>